<evidence type="ECO:0000256" key="2">
    <source>
        <dbReference type="ARBA" id="ARBA00022679"/>
    </source>
</evidence>
<dbReference type="PROSITE" id="PS50943">
    <property type="entry name" value="HTH_CROC1"/>
    <property type="match status" value="1"/>
</dbReference>
<feature type="binding site" evidence="7">
    <location>
        <position position="142"/>
    </location>
    <ligand>
        <name>Mg(2+)</name>
        <dbReference type="ChEBI" id="CHEBI:18420"/>
    </ligand>
</feature>
<dbReference type="Pfam" id="PF01202">
    <property type="entry name" value="SKI"/>
    <property type="match status" value="1"/>
</dbReference>
<sequence>MNNINPVPVRPELSNLKLEANGYLRALGEHIRDLRVRRGMPRAILARDSGVSLRYLAQLESGEGNISIVRLRQVAQAMAIPLEDIVRVGPEQAPELTLLVQYLSRLPPAQLGEARELLLGTFEKKGRRHRIALVGLRGAGKTTLGKMLAAHLDVPFIELADEIRRLAGMTLPEVFSLYGQSAYRRYEQRSLQAVIDTYDRFVLSTGGSIVTEAATFDKLLTYCHTIWLKASPSDHMARVVAQGDRRPMSDNSEAMKDLERILAGREPMYMKADATVNTSAGDLQQSFAELLKQINP</sequence>
<dbReference type="SUPFAM" id="SSF47413">
    <property type="entry name" value="lambda repressor-like DNA-binding domains"/>
    <property type="match status" value="1"/>
</dbReference>
<comment type="pathway">
    <text evidence="7">Metabolic intermediate biosynthesis; chorismate biosynthesis; chorismate from D-erythrose 4-phosphate and phosphoenolpyruvate: step 5/7.</text>
</comment>
<dbReference type="GO" id="GO:0004765">
    <property type="term" value="F:shikimate kinase activity"/>
    <property type="evidence" value="ECO:0007669"/>
    <property type="project" value="UniProtKB-UniRule"/>
</dbReference>
<dbReference type="HAMAP" id="MF_00109">
    <property type="entry name" value="Shikimate_kinase"/>
    <property type="match status" value="1"/>
</dbReference>
<evidence type="ECO:0000259" key="8">
    <source>
        <dbReference type="PROSITE" id="PS50943"/>
    </source>
</evidence>
<comment type="subunit">
    <text evidence="7">Monomer.</text>
</comment>
<dbReference type="GO" id="GO:0005524">
    <property type="term" value="F:ATP binding"/>
    <property type="evidence" value="ECO:0007669"/>
    <property type="project" value="UniProtKB-UniRule"/>
</dbReference>
<evidence type="ECO:0000313" key="10">
    <source>
        <dbReference type="Proteomes" id="UP000742786"/>
    </source>
</evidence>
<protein>
    <recommendedName>
        <fullName evidence="7">Shikimate kinase</fullName>
        <shortName evidence="7">SK</shortName>
        <ecNumber evidence="7">2.7.1.71</ecNumber>
    </recommendedName>
</protein>
<dbReference type="GO" id="GO:0003677">
    <property type="term" value="F:DNA binding"/>
    <property type="evidence" value="ECO:0007669"/>
    <property type="project" value="InterPro"/>
</dbReference>
<dbReference type="GO" id="GO:0000287">
    <property type="term" value="F:magnesium ion binding"/>
    <property type="evidence" value="ECO:0007669"/>
    <property type="project" value="UniProtKB-UniRule"/>
</dbReference>
<dbReference type="GO" id="GO:0009073">
    <property type="term" value="P:aromatic amino acid family biosynthetic process"/>
    <property type="evidence" value="ECO:0007669"/>
    <property type="project" value="UniProtKB-KW"/>
</dbReference>
<dbReference type="Gene3D" id="1.10.260.40">
    <property type="entry name" value="lambda repressor-like DNA-binding domains"/>
    <property type="match status" value="1"/>
</dbReference>
<dbReference type="CDD" id="cd00464">
    <property type="entry name" value="SK"/>
    <property type="match status" value="1"/>
</dbReference>
<dbReference type="EC" id="2.7.1.71" evidence="7"/>
<dbReference type="InterPro" id="IPR010982">
    <property type="entry name" value="Lambda_DNA-bd_dom_sf"/>
</dbReference>
<accession>A0A916J900</accession>
<evidence type="ECO:0000256" key="1">
    <source>
        <dbReference type="ARBA" id="ARBA00022605"/>
    </source>
</evidence>
<dbReference type="InterPro" id="IPR031322">
    <property type="entry name" value="Shikimate/glucono_kinase"/>
</dbReference>
<dbReference type="Pfam" id="PF01381">
    <property type="entry name" value="HTH_3"/>
    <property type="match status" value="1"/>
</dbReference>
<comment type="catalytic activity">
    <reaction evidence="7">
        <text>shikimate + ATP = 3-phosphoshikimate + ADP + H(+)</text>
        <dbReference type="Rhea" id="RHEA:13121"/>
        <dbReference type="ChEBI" id="CHEBI:15378"/>
        <dbReference type="ChEBI" id="CHEBI:30616"/>
        <dbReference type="ChEBI" id="CHEBI:36208"/>
        <dbReference type="ChEBI" id="CHEBI:145989"/>
        <dbReference type="ChEBI" id="CHEBI:456216"/>
        <dbReference type="EC" id="2.7.1.71"/>
    </reaction>
</comment>
<keyword evidence="10" id="KW-1185">Reference proteome</keyword>
<keyword evidence="7" id="KW-0479">Metal-binding</keyword>
<dbReference type="InterPro" id="IPR001387">
    <property type="entry name" value="Cro/C1-type_HTH"/>
</dbReference>
<comment type="function">
    <text evidence="7">Catalyzes the specific phosphorylation of the 3-hydroxyl group of shikimic acid using ATP as a cosubstrate.</text>
</comment>
<gene>
    <name evidence="7" type="primary">aroK</name>
    <name evidence="9" type="ORF">GTOL_13260</name>
</gene>
<dbReference type="GO" id="GO:0009423">
    <property type="term" value="P:chorismate biosynthetic process"/>
    <property type="evidence" value="ECO:0007669"/>
    <property type="project" value="UniProtKB-UniRule"/>
</dbReference>
<dbReference type="InterPro" id="IPR000623">
    <property type="entry name" value="Shikimate_kinase/TSH1"/>
</dbReference>
<dbReference type="GO" id="GO:0005829">
    <property type="term" value="C:cytosol"/>
    <property type="evidence" value="ECO:0007669"/>
    <property type="project" value="TreeGrafter"/>
</dbReference>
<dbReference type="RefSeq" id="WP_220637121.1">
    <property type="nucleotide sequence ID" value="NZ_CAJQUM010000001.1"/>
</dbReference>
<reference evidence="9" key="1">
    <citation type="submission" date="2021-04" db="EMBL/GenBank/DDBJ databases">
        <authorList>
            <person name="Hornung B."/>
        </authorList>
    </citation>
    <scope>NUCLEOTIDE SEQUENCE</scope>
    <source>
        <strain evidence="9">G5G6</strain>
    </source>
</reference>
<dbReference type="CDD" id="cd00093">
    <property type="entry name" value="HTH_XRE"/>
    <property type="match status" value="1"/>
</dbReference>
<dbReference type="Gene3D" id="3.40.50.300">
    <property type="entry name" value="P-loop containing nucleotide triphosphate hydrolases"/>
    <property type="match status" value="1"/>
</dbReference>
<feature type="domain" description="HTH cro/C1-type" evidence="8">
    <location>
        <begin position="31"/>
        <end position="85"/>
    </location>
</feature>
<dbReference type="SUPFAM" id="SSF52540">
    <property type="entry name" value="P-loop containing nucleoside triphosphate hydrolases"/>
    <property type="match status" value="1"/>
</dbReference>
<keyword evidence="6 7" id="KW-0057">Aromatic amino acid biosynthesis</keyword>
<evidence type="ECO:0000256" key="7">
    <source>
        <dbReference type="HAMAP-Rule" id="MF_00109"/>
    </source>
</evidence>
<dbReference type="SMART" id="SM00530">
    <property type="entry name" value="HTH_XRE"/>
    <property type="match status" value="1"/>
</dbReference>
<dbReference type="GO" id="GO:0008652">
    <property type="term" value="P:amino acid biosynthetic process"/>
    <property type="evidence" value="ECO:0007669"/>
    <property type="project" value="UniProtKB-KW"/>
</dbReference>
<comment type="caution">
    <text evidence="7">Lacks conserved residue(s) required for the propagation of feature annotation.</text>
</comment>
<comment type="subcellular location">
    <subcellularLocation>
        <location evidence="7">Cytoplasm</location>
    </subcellularLocation>
</comment>
<dbReference type="PANTHER" id="PTHR21087">
    <property type="entry name" value="SHIKIMATE KINASE"/>
    <property type="match status" value="1"/>
</dbReference>
<keyword evidence="7" id="KW-0460">Magnesium</keyword>
<evidence type="ECO:0000256" key="5">
    <source>
        <dbReference type="ARBA" id="ARBA00022840"/>
    </source>
</evidence>
<keyword evidence="5 7" id="KW-0067">ATP-binding</keyword>
<feature type="binding site" evidence="7">
    <location>
        <position position="207"/>
    </location>
    <ligand>
        <name>substrate</name>
    </ligand>
</feature>
<evidence type="ECO:0000313" key="9">
    <source>
        <dbReference type="EMBL" id="CAG4885377.1"/>
    </source>
</evidence>
<comment type="caution">
    <text evidence="9">The sequence shown here is derived from an EMBL/GenBank/DDBJ whole genome shotgun (WGS) entry which is preliminary data.</text>
</comment>
<keyword evidence="7" id="KW-0963">Cytoplasm</keyword>
<evidence type="ECO:0000256" key="6">
    <source>
        <dbReference type="ARBA" id="ARBA00023141"/>
    </source>
</evidence>
<keyword evidence="2 7" id="KW-0808">Transferase</keyword>
<feature type="binding site" evidence="7">
    <location>
        <position position="246"/>
    </location>
    <ligand>
        <name>ATP</name>
        <dbReference type="ChEBI" id="CHEBI:30616"/>
    </ligand>
</feature>
<dbReference type="InterPro" id="IPR027417">
    <property type="entry name" value="P-loop_NTPase"/>
</dbReference>
<evidence type="ECO:0000256" key="3">
    <source>
        <dbReference type="ARBA" id="ARBA00022741"/>
    </source>
</evidence>
<dbReference type="PRINTS" id="PR01100">
    <property type="entry name" value="SHIKIMTKNASE"/>
</dbReference>
<dbReference type="NCBIfam" id="NF006015">
    <property type="entry name" value="PRK08154.1"/>
    <property type="match status" value="1"/>
</dbReference>
<name>A0A916J900_9PROT</name>
<keyword evidence="1 7" id="KW-0028">Amino-acid biosynthesis</keyword>
<dbReference type="AlphaFoldDB" id="A0A916J900"/>
<keyword evidence="4 7" id="KW-0418">Kinase</keyword>
<dbReference type="Proteomes" id="UP000742786">
    <property type="component" value="Unassembled WGS sequence"/>
</dbReference>
<dbReference type="PANTHER" id="PTHR21087:SF16">
    <property type="entry name" value="SHIKIMATE KINASE 1, CHLOROPLASTIC"/>
    <property type="match status" value="1"/>
</dbReference>
<proteinExistence type="inferred from homology"/>
<feature type="binding site" evidence="7">
    <location>
        <position position="184"/>
    </location>
    <ligand>
        <name>substrate</name>
    </ligand>
</feature>
<dbReference type="EMBL" id="CAJQUM010000001">
    <property type="protein sequence ID" value="CAG4885377.1"/>
    <property type="molecule type" value="Genomic_DNA"/>
</dbReference>
<organism evidence="9 10">
    <name type="scientific">Georgfuchsia toluolica</name>
    <dbReference type="NCBI Taxonomy" id="424218"/>
    <lineage>
        <taxon>Bacteria</taxon>
        <taxon>Pseudomonadati</taxon>
        <taxon>Pseudomonadota</taxon>
        <taxon>Betaproteobacteria</taxon>
        <taxon>Nitrosomonadales</taxon>
        <taxon>Sterolibacteriaceae</taxon>
        <taxon>Georgfuchsia</taxon>
    </lineage>
</organism>
<keyword evidence="3 7" id="KW-0547">Nucleotide-binding</keyword>
<comment type="similarity">
    <text evidence="7">Belongs to the shikimate kinase family.</text>
</comment>
<feature type="binding site" evidence="7">
    <location>
        <position position="265"/>
    </location>
    <ligand>
        <name>substrate</name>
    </ligand>
</feature>
<comment type="cofactor">
    <cofactor evidence="7">
        <name>Mg(2+)</name>
        <dbReference type="ChEBI" id="CHEBI:18420"/>
    </cofactor>
    <text evidence="7">Binds 1 Mg(2+) ion per subunit.</text>
</comment>
<evidence type="ECO:0000256" key="4">
    <source>
        <dbReference type="ARBA" id="ARBA00022777"/>
    </source>
</evidence>
<feature type="binding site" evidence="7">
    <location>
        <begin position="138"/>
        <end position="143"/>
    </location>
    <ligand>
        <name>ATP</name>
        <dbReference type="ChEBI" id="CHEBI:30616"/>
    </ligand>
</feature>